<dbReference type="InterPro" id="IPR001173">
    <property type="entry name" value="Glyco_trans_2-like"/>
</dbReference>
<keyword evidence="3" id="KW-1185">Reference proteome</keyword>
<dbReference type="EMBL" id="CP077062">
    <property type="protein sequence ID" value="QWZ07069.1"/>
    <property type="molecule type" value="Genomic_DNA"/>
</dbReference>
<reference evidence="2" key="1">
    <citation type="submission" date="2021-06" db="EMBL/GenBank/DDBJ databases">
        <title>Complete genome sequence of Nocardioides sp. G188.</title>
        <authorList>
            <person name="Im W.-T."/>
        </authorList>
    </citation>
    <scope>NUCLEOTIDE SEQUENCE</scope>
    <source>
        <strain evidence="2">G188</strain>
    </source>
</reference>
<proteinExistence type="predicted"/>
<dbReference type="RefSeq" id="WP_216938580.1">
    <property type="nucleotide sequence ID" value="NZ_CP077062.1"/>
</dbReference>
<dbReference type="AlphaFoldDB" id="A0A975XZA9"/>
<gene>
    <name evidence="2" type="primary">mftF</name>
    <name evidence="2" type="ORF">KRR39_16380</name>
</gene>
<accession>A0A975XZA9</accession>
<dbReference type="InterPro" id="IPR023981">
    <property type="entry name" value="MftF"/>
</dbReference>
<dbReference type="GO" id="GO:0016740">
    <property type="term" value="F:transferase activity"/>
    <property type="evidence" value="ECO:0007669"/>
    <property type="project" value="InterPro"/>
</dbReference>
<dbReference type="NCBIfam" id="TIGR03965">
    <property type="entry name" value="mycofact_glyco"/>
    <property type="match status" value="1"/>
</dbReference>
<dbReference type="Proteomes" id="UP000683575">
    <property type="component" value="Chromosome"/>
</dbReference>
<dbReference type="KEGG" id="nps:KRR39_16380"/>
<dbReference type="PANTHER" id="PTHR43646">
    <property type="entry name" value="GLYCOSYLTRANSFERASE"/>
    <property type="match status" value="1"/>
</dbReference>
<protein>
    <submittedName>
        <fullName evidence="2">Mycofactocin biosynthesis glycosyltransferase MftF</fullName>
    </submittedName>
</protein>
<dbReference type="Pfam" id="PF00535">
    <property type="entry name" value="Glycos_transf_2"/>
    <property type="match status" value="1"/>
</dbReference>
<feature type="domain" description="Glycosyltransferase 2-like" evidence="1">
    <location>
        <begin position="87"/>
        <end position="199"/>
    </location>
</feature>
<sequence length="486" mass="52087">MSAPRLPAGFTVRLGDDTRACDGGRTLVGGSGSVLHLRPRAQEMLHGGTLVARDADSSTVARLLMDRGLADPWWPTPTPDEEVTDVTVVVPVRDRPRQLARLLSALPPSLPVLVVDDGSADPGPTRAVASEFGARLLRHPVGRGPAAARNTGLARVRTDLVAFLDSDVVPVPGWLGLLRRHLDDPAVGVVGPRVLGGVPRPGDGWLCRYEAARSSLDLGPRPAPVQPLGRVAYLPSAALLARRSALLPDGSDRLDSPDRIAGFDDSMPVAEDVDLVWRVHEAGWRVRYEPAAAVRHDHRTTPGPWLRRKAFYGTGAALLAERHGSDVAPLVLNPWTTVLTVAVLAQRRWSLPLAAAVCLGVTATVARKLRAGDRPVRTAASLTALGAVSSLQQTGSALTRHYWPVAVLAATRSRRARRALLVAAVADGLLDHRRVRPDLDPARYVLARRLDDLAYGTGLWAGAARARSPRALVPAFRGFPFRRGTS</sequence>
<name>A0A975XZA9_9ACTN</name>
<organism evidence="2 3">
    <name type="scientific">Nocardioides panacis</name>
    <dbReference type="NCBI Taxonomy" id="2849501"/>
    <lineage>
        <taxon>Bacteria</taxon>
        <taxon>Bacillati</taxon>
        <taxon>Actinomycetota</taxon>
        <taxon>Actinomycetes</taxon>
        <taxon>Propionibacteriales</taxon>
        <taxon>Nocardioidaceae</taxon>
        <taxon>Nocardioides</taxon>
    </lineage>
</organism>
<evidence type="ECO:0000313" key="2">
    <source>
        <dbReference type="EMBL" id="QWZ07069.1"/>
    </source>
</evidence>
<dbReference type="PANTHER" id="PTHR43646:SF6">
    <property type="entry name" value="PRE-MYCOFACTOCIN GLYCOSYLTRANSFERASE"/>
    <property type="match status" value="1"/>
</dbReference>
<evidence type="ECO:0000259" key="1">
    <source>
        <dbReference type="Pfam" id="PF00535"/>
    </source>
</evidence>
<evidence type="ECO:0000313" key="3">
    <source>
        <dbReference type="Proteomes" id="UP000683575"/>
    </source>
</evidence>